<proteinExistence type="predicted"/>
<dbReference type="Proteomes" id="UP000184096">
    <property type="component" value="Chromosome I"/>
</dbReference>
<dbReference type="EMBL" id="LT670849">
    <property type="protein sequence ID" value="SHN75406.1"/>
    <property type="molecule type" value="Genomic_DNA"/>
</dbReference>
<dbReference type="AlphaFoldDB" id="A0A1M7TXG9"/>
<evidence type="ECO:0000313" key="2">
    <source>
        <dbReference type="Proteomes" id="UP000184096"/>
    </source>
</evidence>
<sequence>MSFPSSAVTHRQIVLFCARLFVQCVLGWSTSQIGIDEAKFRHHASDQLVARHEAAEAGSSFKKWKPYQTV</sequence>
<keyword evidence="2" id="KW-1185">Reference proteome</keyword>
<gene>
    <name evidence="1" type="ORF">SAMN05444170_2950</name>
</gene>
<reference evidence="2" key="1">
    <citation type="submission" date="2016-11" db="EMBL/GenBank/DDBJ databases">
        <authorList>
            <person name="Varghese N."/>
            <person name="Submissions S."/>
        </authorList>
    </citation>
    <scope>NUCLEOTIDE SEQUENCE [LARGE SCALE GENOMIC DNA]</scope>
    <source>
        <strain evidence="2">GAS401</strain>
    </source>
</reference>
<protein>
    <submittedName>
        <fullName evidence="1">Uncharacterized protein</fullName>
    </submittedName>
</protein>
<evidence type="ECO:0000313" key="1">
    <source>
        <dbReference type="EMBL" id="SHN75406.1"/>
    </source>
</evidence>
<organism evidence="1 2">
    <name type="scientific">Bradyrhizobium erythrophlei</name>
    <dbReference type="NCBI Taxonomy" id="1437360"/>
    <lineage>
        <taxon>Bacteria</taxon>
        <taxon>Pseudomonadati</taxon>
        <taxon>Pseudomonadota</taxon>
        <taxon>Alphaproteobacteria</taxon>
        <taxon>Hyphomicrobiales</taxon>
        <taxon>Nitrobacteraceae</taxon>
        <taxon>Bradyrhizobium</taxon>
    </lineage>
</organism>
<name>A0A1M7TXG9_9BRAD</name>
<accession>A0A1M7TXG9</accession>